<dbReference type="WBParaSite" id="PS1159_v2.g13942.t1">
    <property type="protein sequence ID" value="PS1159_v2.g13942.t1"/>
    <property type="gene ID" value="PS1159_v2.g13942"/>
</dbReference>
<evidence type="ECO:0000313" key="1">
    <source>
        <dbReference type="Proteomes" id="UP000887580"/>
    </source>
</evidence>
<accession>A0AC35F569</accession>
<reference evidence="2" key="1">
    <citation type="submission" date="2022-11" db="UniProtKB">
        <authorList>
            <consortium name="WormBaseParasite"/>
        </authorList>
    </citation>
    <scope>IDENTIFICATION</scope>
</reference>
<name>A0AC35F569_9BILA</name>
<protein>
    <submittedName>
        <fullName evidence="2">Uncharacterized protein</fullName>
    </submittedName>
</protein>
<proteinExistence type="predicted"/>
<sequence length="137" mass="15779">MFEAGMKEAKENNVTIQDFAFDIVEKAIKLCYHQSLVPYSTLEEKTELLLFFEKYNIQPLKDELEKYLISVLNEITVCRLTNAALLSNAATLERKCTEFLKSCFRTKPIVDFDILDKDFALNLLKNAFCHVSKSEIA</sequence>
<evidence type="ECO:0000313" key="2">
    <source>
        <dbReference type="WBParaSite" id="PS1159_v2.g13942.t1"/>
    </source>
</evidence>
<dbReference type="Proteomes" id="UP000887580">
    <property type="component" value="Unplaced"/>
</dbReference>
<organism evidence="1 2">
    <name type="scientific">Panagrolaimus sp. PS1159</name>
    <dbReference type="NCBI Taxonomy" id="55785"/>
    <lineage>
        <taxon>Eukaryota</taxon>
        <taxon>Metazoa</taxon>
        <taxon>Ecdysozoa</taxon>
        <taxon>Nematoda</taxon>
        <taxon>Chromadorea</taxon>
        <taxon>Rhabditida</taxon>
        <taxon>Tylenchina</taxon>
        <taxon>Panagrolaimomorpha</taxon>
        <taxon>Panagrolaimoidea</taxon>
        <taxon>Panagrolaimidae</taxon>
        <taxon>Panagrolaimus</taxon>
    </lineage>
</organism>